<sequence length="340" mass="39605">MDIDFLEYKVRNGDTLNSIASRLGMTGEELKLFHNSHCQRLDRIWFDNLNEVKNVFVPIHIKTEKQKNLERKNILPFSQLSDSFFEKAYKVTEAFESPFESLLKIDYHVNLDIYKDKKQNHYILSYSQDQFTSNGNPPDATMSNLSITCMKSIMPIDIIVNDSGKITGFADHKKITENFAGKRKDLDFFVGEISERYMDTFEKNISDEIFFLRQLQSTLLFQTLFPRMEWFHRKAAWAESFYFLQNSFPVQCTMEIEQKDENQDHVTTILTGNITALYSLQELRTGNQYNKPVDDPVSGSIIIQYTTHKKNKNLLQASATINLWREAESVQKHTITITQG</sequence>
<dbReference type="RefSeq" id="WP_123859795.1">
    <property type="nucleotide sequence ID" value="NZ_CP033923.1"/>
</dbReference>
<evidence type="ECO:0000313" key="2">
    <source>
        <dbReference type="EMBL" id="AZA93110.1"/>
    </source>
</evidence>
<evidence type="ECO:0000259" key="1">
    <source>
        <dbReference type="Pfam" id="PF01476"/>
    </source>
</evidence>
<name>A0AAD1DT25_CHRNA</name>
<protein>
    <recommendedName>
        <fullName evidence="1">LysM domain-containing protein</fullName>
    </recommendedName>
</protein>
<proteinExistence type="predicted"/>
<dbReference type="AlphaFoldDB" id="A0AAD1DT25"/>
<dbReference type="InterPro" id="IPR018392">
    <property type="entry name" value="LysM"/>
</dbReference>
<accession>A0AAD1DT25</accession>
<gene>
    <name evidence="2" type="ORF">EG343_22140</name>
</gene>
<evidence type="ECO:0000313" key="3">
    <source>
        <dbReference type="Proteomes" id="UP000278288"/>
    </source>
</evidence>
<feature type="domain" description="LysM" evidence="1">
    <location>
        <begin position="8"/>
        <end position="30"/>
    </location>
</feature>
<dbReference type="Proteomes" id="UP000278288">
    <property type="component" value="Chromosome"/>
</dbReference>
<dbReference type="Pfam" id="PF01476">
    <property type="entry name" value="LysM"/>
    <property type="match status" value="1"/>
</dbReference>
<reference evidence="2 3" key="1">
    <citation type="submission" date="2018-11" db="EMBL/GenBank/DDBJ databases">
        <title>Proposal to divide the Flavobacteriaceae and reorganize its genera based on Amino Acid Identity values calculated from whole genome sequences.</title>
        <authorList>
            <person name="Nicholson A.C."/>
            <person name="Gulvik C.A."/>
            <person name="Whitney A.M."/>
            <person name="Humrighouse B.W."/>
            <person name="Bell M."/>
            <person name="Holmes B."/>
            <person name="Steigerwalt A.G."/>
            <person name="Villarma A."/>
            <person name="Sheth M."/>
            <person name="Batra D."/>
            <person name="Pryor J."/>
            <person name="Bernardet J.-F."/>
            <person name="Hugo C."/>
            <person name="Kampfer P."/>
            <person name="Newman J."/>
            <person name="McQuiston J.R."/>
        </authorList>
    </citation>
    <scope>NUCLEOTIDE SEQUENCE [LARGE SCALE GENOMIC DNA]</scope>
    <source>
        <strain evidence="2 3">G0041</strain>
    </source>
</reference>
<keyword evidence="3" id="KW-1185">Reference proteome</keyword>
<dbReference type="EMBL" id="CP033923">
    <property type="protein sequence ID" value="AZA93110.1"/>
    <property type="molecule type" value="Genomic_DNA"/>
</dbReference>
<dbReference type="KEGG" id="cnk:EG343_22140"/>
<organism evidence="2 3">
    <name type="scientific">Chryseobacterium nakagawai</name>
    <dbReference type="NCBI Taxonomy" id="1241982"/>
    <lineage>
        <taxon>Bacteria</taxon>
        <taxon>Pseudomonadati</taxon>
        <taxon>Bacteroidota</taxon>
        <taxon>Flavobacteriia</taxon>
        <taxon>Flavobacteriales</taxon>
        <taxon>Weeksellaceae</taxon>
        <taxon>Chryseobacterium group</taxon>
        <taxon>Chryseobacterium</taxon>
    </lineage>
</organism>
<dbReference type="CDD" id="cd00118">
    <property type="entry name" value="LysM"/>
    <property type="match status" value="1"/>
</dbReference>